<comment type="caution">
    <text evidence="1">The sequence shown here is derived from an EMBL/GenBank/DDBJ whole genome shotgun (WGS) entry which is preliminary data.</text>
</comment>
<evidence type="ECO:0000313" key="1">
    <source>
        <dbReference type="EMBL" id="GMR38002.1"/>
    </source>
</evidence>
<dbReference type="AlphaFoldDB" id="A0AAN4ZB85"/>
<dbReference type="Proteomes" id="UP001328107">
    <property type="component" value="Unassembled WGS sequence"/>
</dbReference>
<sequence>MSGVEMEEDISTVRSTSAADDDFTILPNGLIVTRIVQVTVVAYRQLTFIRQIWPTRSREAPTGTDIRMWMGEVRVDGVKIEESCYVKLRALCKARWRPFWTCRNSHSTIEPRGVRYIQFEFPEPAMDHLHLNLIAGEYEVKILLERMPGTETVLWRDTADLRRILLARVATLREQRKITLSESLSDLSTAIESDLETAYSPTPLSDEEETSEIKDRLIHLVIEYLRIGEGGVEIGSEQREERGCKAAAARAHSRWVRSAWG</sequence>
<name>A0AAN4ZB85_9BILA</name>
<keyword evidence="2" id="KW-1185">Reference proteome</keyword>
<reference evidence="2" key="1">
    <citation type="submission" date="2022-10" db="EMBL/GenBank/DDBJ databases">
        <title>Genome assembly of Pristionchus species.</title>
        <authorList>
            <person name="Yoshida K."/>
            <person name="Sommer R.J."/>
        </authorList>
    </citation>
    <scope>NUCLEOTIDE SEQUENCE [LARGE SCALE GENOMIC DNA]</scope>
    <source>
        <strain evidence="2">RS5460</strain>
    </source>
</reference>
<evidence type="ECO:0000313" key="2">
    <source>
        <dbReference type="Proteomes" id="UP001328107"/>
    </source>
</evidence>
<organism evidence="1 2">
    <name type="scientific">Pristionchus mayeri</name>
    <dbReference type="NCBI Taxonomy" id="1317129"/>
    <lineage>
        <taxon>Eukaryota</taxon>
        <taxon>Metazoa</taxon>
        <taxon>Ecdysozoa</taxon>
        <taxon>Nematoda</taxon>
        <taxon>Chromadorea</taxon>
        <taxon>Rhabditida</taxon>
        <taxon>Rhabditina</taxon>
        <taxon>Diplogasteromorpha</taxon>
        <taxon>Diplogasteroidea</taxon>
        <taxon>Neodiplogasteridae</taxon>
        <taxon>Pristionchus</taxon>
    </lineage>
</organism>
<gene>
    <name evidence="1" type="ORF">PMAYCL1PPCAC_08197</name>
</gene>
<accession>A0AAN4ZB85</accession>
<proteinExistence type="predicted"/>
<dbReference type="EMBL" id="BTRK01000002">
    <property type="protein sequence ID" value="GMR38002.1"/>
    <property type="molecule type" value="Genomic_DNA"/>
</dbReference>
<protein>
    <submittedName>
        <fullName evidence="1">Uncharacterized protein</fullName>
    </submittedName>
</protein>